<dbReference type="KEGG" id="llo:LLO_2668"/>
<evidence type="ECO:0000256" key="3">
    <source>
        <dbReference type="PROSITE-ProRule" id="PRU00023"/>
    </source>
</evidence>
<dbReference type="OrthoDB" id="5650428at2"/>
<keyword evidence="4" id="KW-0812">Transmembrane</keyword>
<dbReference type="PANTHER" id="PTHR24180:SF45">
    <property type="entry name" value="POLY [ADP-RIBOSE] POLYMERASE TANKYRASE"/>
    <property type="match status" value="1"/>
</dbReference>
<evidence type="ECO:0000256" key="2">
    <source>
        <dbReference type="ARBA" id="ARBA00023043"/>
    </source>
</evidence>
<evidence type="ECO:0000256" key="4">
    <source>
        <dbReference type="SAM" id="Phobius"/>
    </source>
</evidence>
<protein>
    <submittedName>
        <fullName evidence="5">Ankyrin repeat protein</fullName>
    </submittedName>
</protein>
<organism evidence="5 6">
    <name type="scientific">Legionella longbeachae serogroup 1 (strain NSW150)</name>
    <dbReference type="NCBI Taxonomy" id="661367"/>
    <lineage>
        <taxon>Bacteria</taxon>
        <taxon>Pseudomonadati</taxon>
        <taxon>Pseudomonadota</taxon>
        <taxon>Gammaproteobacteria</taxon>
        <taxon>Legionellales</taxon>
        <taxon>Legionellaceae</taxon>
        <taxon>Legionella</taxon>
    </lineage>
</organism>
<dbReference type="PROSITE" id="PS50297">
    <property type="entry name" value="ANK_REP_REGION"/>
    <property type="match status" value="2"/>
</dbReference>
<feature type="repeat" description="ANK" evidence="3">
    <location>
        <begin position="347"/>
        <end position="379"/>
    </location>
</feature>
<dbReference type="eggNOG" id="COG0666">
    <property type="taxonomic scope" value="Bacteria"/>
</dbReference>
<dbReference type="AlphaFoldDB" id="D3HKX9"/>
<dbReference type="STRING" id="661367.LLO_2668"/>
<dbReference type="SUPFAM" id="SSF48403">
    <property type="entry name" value="Ankyrin repeat"/>
    <property type="match status" value="1"/>
</dbReference>
<dbReference type="HOGENOM" id="CLU_501345_0_0_6"/>
<dbReference type="Proteomes" id="UP000001060">
    <property type="component" value="Chromosome"/>
</dbReference>
<dbReference type="PROSITE" id="PS50088">
    <property type="entry name" value="ANK_REPEAT"/>
    <property type="match status" value="2"/>
</dbReference>
<dbReference type="InterPro" id="IPR036770">
    <property type="entry name" value="Ankyrin_rpt-contain_sf"/>
</dbReference>
<evidence type="ECO:0000256" key="1">
    <source>
        <dbReference type="ARBA" id="ARBA00022737"/>
    </source>
</evidence>
<dbReference type="PANTHER" id="PTHR24180">
    <property type="entry name" value="CYCLIN-DEPENDENT KINASE INHIBITOR 2C-RELATED"/>
    <property type="match status" value="1"/>
</dbReference>
<reference evidence="5 6" key="1">
    <citation type="journal article" date="2010" name="PLoS Genet.">
        <title>Analysis of the Legionella longbeachae genome and transcriptome uncovers unique strategies to cause Legionnaires' disease.</title>
        <authorList>
            <person name="Cazalet C."/>
            <person name="Gomez-Valero L."/>
            <person name="Rusniok C."/>
            <person name="Lomma M."/>
            <person name="Dervins-Ravault D."/>
            <person name="Newton H."/>
            <person name="Sansom F."/>
            <person name="Jarraud S."/>
            <person name="Zidane N."/>
            <person name="Ma L."/>
            <person name="Bouchier C."/>
            <person name="Etienne J."/>
            <person name="Hartland E."/>
            <person name="Buchrieser C."/>
        </authorList>
    </citation>
    <scope>NUCLEOTIDE SEQUENCE [LARGE SCALE GENOMIC DNA]</scope>
    <source>
        <strain evidence="5 6">NSW150</strain>
    </source>
</reference>
<dbReference type="Pfam" id="PF00023">
    <property type="entry name" value="Ank"/>
    <property type="match status" value="1"/>
</dbReference>
<keyword evidence="6" id="KW-1185">Reference proteome</keyword>
<accession>D3HKX9</accession>
<sequence length="543" mass="59579">MPTPTEQLKELLSNGTTSHNFKQSAMALARQGADITVRGRFGSQPTLLHVLVHHNENGANNNEIAELVGLNAAVLTTKDYFNKTAWQSLLDAIELKLCSFDSFKQSAMTLAKQGADITTRGHSGFQPTVLHILVHHNQNGANNNEIAELVGLNAAVLTAKDYFNKTAWQSLLDAIELELCSFDSFKQSAMTLARQGADITAGGRSGFQPTVLHILVHHNQNGANNNEIAELVGLNAAVLEGKDYFGRTPIHLLLSENHNATIDAIEQLLSETNLYLVDNQGATLLHTACYSGNLPAVDYLVSKGLSLTALTNRNETLIHCAVSSGNVSLIQWLIDTKQIDINAKDQFGETALHRASKQNNRVMVELLARNGADLTIKNNSGLRASVLAALKGYYDLVPYLENPKAEFLHEIQAMYDYGVLLRDQGASKGQVAIDLANKLTIMANEFFDQEPEQRNFTEFKSRFSALLHSKDQEMSAYRISWGTIIGNIAIALTGIGLLFIAGQLIHSKVTENRALFFFQKSKTTSEEKIADVDHAVNWIAQNA</sequence>
<proteinExistence type="predicted"/>
<dbReference type="Gene3D" id="1.25.40.20">
    <property type="entry name" value="Ankyrin repeat-containing domain"/>
    <property type="match status" value="3"/>
</dbReference>
<gene>
    <name evidence="5" type="ordered locus">LLO_2668</name>
</gene>
<dbReference type="EMBL" id="FN650140">
    <property type="protein sequence ID" value="CBJ13096.1"/>
    <property type="molecule type" value="Genomic_DNA"/>
</dbReference>
<dbReference type="SMART" id="SM00248">
    <property type="entry name" value="ANK"/>
    <property type="match status" value="4"/>
</dbReference>
<feature type="transmembrane region" description="Helical" evidence="4">
    <location>
        <begin position="479"/>
        <end position="501"/>
    </location>
</feature>
<dbReference type="InterPro" id="IPR051637">
    <property type="entry name" value="Ank_repeat_dom-contain_49"/>
</dbReference>
<dbReference type="RefSeq" id="WP_012979348.1">
    <property type="nucleotide sequence ID" value="NC_013861.1"/>
</dbReference>
<dbReference type="GeneID" id="40927710"/>
<dbReference type="InterPro" id="IPR002110">
    <property type="entry name" value="Ankyrin_rpt"/>
</dbReference>
<dbReference type="Pfam" id="PF12796">
    <property type="entry name" value="Ank_2"/>
    <property type="match status" value="1"/>
</dbReference>
<keyword evidence="4" id="KW-1133">Transmembrane helix</keyword>
<feature type="repeat" description="ANK" evidence="3">
    <location>
        <begin position="280"/>
        <end position="312"/>
    </location>
</feature>
<evidence type="ECO:0000313" key="5">
    <source>
        <dbReference type="EMBL" id="CBJ13096.1"/>
    </source>
</evidence>
<evidence type="ECO:0000313" key="6">
    <source>
        <dbReference type="Proteomes" id="UP000001060"/>
    </source>
</evidence>
<keyword evidence="4" id="KW-0472">Membrane</keyword>
<keyword evidence="2 3" id="KW-0040">ANK repeat</keyword>
<name>D3HKX9_LEGLN</name>
<keyword evidence="1" id="KW-0677">Repeat</keyword>